<proteinExistence type="predicted"/>
<name>A0ABQ9DS64_9PASS</name>
<comment type="caution">
    <text evidence="1">The sequence shown here is derived from an EMBL/GenBank/DDBJ whole genome shotgun (WGS) entry which is preliminary data.</text>
</comment>
<evidence type="ECO:0000313" key="2">
    <source>
        <dbReference type="Proteomes" id="UP001145742"/>
    </source>
</evidence>
<dbReference type="EMBL" id="WHWB01031984">
    <property type="protein sequence ID" value="KAJ7427303.1"/>
    <property type="molecule type" value="Genomic_DNA"/>
</dbReference>
<protein>
    <submittedName>
        <fullName evidence="1">Uncharacterized protein</fullName>
    </submittedName>
</protein>
<gene>
    <name evidence="1" type="ORF">WISP_08354</name>
</gene>
<dbReference type="PANTHER" id="PTHR33395">
    <property type="entry name" value="TRANSCRIPTASE, PUTATIVE-RELATED-RELATED"/>
    <property type="match status" value="1"/>
</dbReference>
<dbReference type="PANTHER" id="PTHR33395:SF22">
    <property type="entry name" value="REVERSE TRANSCRIPTASE DOMAIN-CONTAINING PROTEIN"/>
    <property type="match status" value="1"/>
</dbReference>
<reference evidence="1" key="1">
    <citation type="submission" date="2019-10" db="EMBL/GenBank/DDBJ databases">
        <authorList>
            <person name="Soares A.E.R."/>
            <person name="Aleixo A."/>
            <person name="Schneider P."/>
            <person name="Miyaki C.Y."/>
            <person name="Schneider M.P."/>
            <person name="Mello C."/>
            <person name="Vasconcelos A.T.R."/>
        </authorList>
    </citation>
    <scope>NUCLEOTIDE SEQUENCE</scope>
    <source>
        <tissue evidence="1">Muscle</tissue>
    </source>
</reference>
<keyword evidence="2" id="KW-1185">Reference proteome</keyword>
<dbReference type="Proteomes" id="UP001145742">
    <property type="component" value="Unassembled WGS sequence"/>
</dbReference>
<accession>A0ABQ9DS64</accession>
<evidence type="ECO:0000313" key="1">
    <source>
        <dbReference type="EMBL" id="KAJ7427303.1"/>
    </source>
</evidence>
<sequence length="128" mass="15044">MNRMLLDKHNQKKEACRGWKQGQVAWEGHRETAQEARNQVRKAKALTELNLSRDIKGNKKSFYRYISDKRGLLWKEMGDLVTQDMEKAEVLNDVFVLLFTGKCFRHTTPVKQHKGGHWEDEKVRSETT</sequence>
<organism evidence="1 2">
    <name type="scientific">Willisornis vidua</name>
    <name type="common">Xingu scale-backed antbird</name>
    <dbReference type="NCBI Taxonomy" id="1566151"/>
    <lineage>
        <taxon>Eukaryota</taxon>
        <taxon>Metazoa</taxon>
        <taxon>Chordata</taxon>
        <taxon>Craniata</taxon>
        <taxon>Vertebrata</taxon>
        <taxon>Euteleostomi</taxon>
        <taxon>Archelosauria</taxon>
        <taxon>Archosauria</taxon>
        <taxon>Dinosauria</taxon>
        <taxon>Saurischia</taxon>
        <taxon>Theropoda</taxon>
        <taxon>Coelurosauria</taxon>
        <taxon>Aves</taxon>
        <taxon>Neognathae</taxon>
        <taxon>Neoaves</taxon>
        <taxon>Telluraves</taxon>
        <taxon>Australaves</taxon>
        <taxon>Passeriformes</taxon>
        <taxon>Thamnophilidae</taxon>
        <taxon>Willisornis</taxon>
    </lineage>
</organism>